<accession>A0A916Y6E1</accession>
<dbReference type="AlphaFoldDB" id="A0A916Y6E1"/>
<dbReference type="Proteomes" id="UP000613160">
    <property type="component" value="Unassembled WGS sequence"/>
</dbReference>
<dbReference type="CDD" id="cd03808">
    <property type="entry name" value="GT4_CapM-like"/>
    <property type="match status" value="1"/>
</dbReference>
<dbReference type="RefSeq" id="WP_188853831.1">
    <property type="nucleotide sequence ID" value="NZ_BMJJ01000010.1"/>
</dbReference>
<comment type="caution">
    <text evidence="2">The sequence shown here is derived from an EMBL/GenBank/DDBJ whole genome shotgun (WGS) entry which is preliminary data.</text>
</comment>
<dbReference type="PANTHER" id="PTHR12526">
    <property type="entry name" value="GLYCOSYLTRANSFERASE"/>
    <property type="match status" value="1"/>
</dbReference>
<name>A0A916Y6E1_9HYPH</name>
<dbReference type="GO" id="GO:0016757">
    <property type="term" value="F:glycosyltransferase activity"/>
    <property type="evidence" value="ECO:0007669"/>
    <property type="project" value="TreeGrafter"/>
</dbReference>
<sequence length="379" mass="41747">MAIQSPPKILISINTSWNVYNFRSGLVQALVAAGYEVVVAAPEDGHSARLADLGCRYIALPMDNQGTSPRSDIRLYRNYRRLMRAEKPDCFLGWTIKPNIYGTLAAQSLGIPAINNISGLGTAFIRGGWLSRLAKSLYRLALRRSATVFFQNRDDRALFVDQKLVQRERTALLPGSGIDLTRFSAAPMNGRPAADLCFLLIGRILWDKGLAEFVAAARQVRARHPKVRFQILGFLDAANQTAVPRSEVDRWVAEEGIDYLGTTDDVRPFIADADCIVLPSYREGTPRTLLEAAALGRPLIATDVPGCREVVDNGSNGLLCAVRDAEDLARCMLEMIAASPAERAEMGAFSRSKVEREFDEQIVIDRYLAAIRLALPSPP</sequence>
<dbReference type="Gene3D" id="3.40.50.2000">
    <property type="entry name" value="Glycogen Phosphorylase B"/>
    <property type="match status" value="2"/>
</dbReference>
<dbReference type="EMBL" id="BMJJ01000010">
    <property type="protein sequence ID" value="GGD31891.1"/>
    <property type="molecule type" value="Genomic_DNA"/>
</dbReference>
<dbReference type="PANTHER" id="PTHR12526:SF638">
    <property type="entry name" value="SPORE COAT PROTEIN SA"/>
    <property type="match status" value="1"/>
</dbReference>
<evidence type="ECO:0000313" key="3">
    <source>
        <dbReference type="Proteomes" id="UP000613160"/>
    </source>
</evidence>
<reference evidence="2" key="1">
    <citation type="journal article" date="2014" name="Int. J. Syst. Evol. Microbiol.">
        <title>Complete genome sequence of Corynebacterium casei LMG S-19264T (=DSM 44701T), isolated from a smear-ripened cheese.</title>
        <authorList>
            <consortium name="US DOE Joint Genome Institute (JGI-PGF)"/>
            <person name="Walter F."/>
            <person name="Albersmeier A."/>
            <person name="Kalinowski J."/>
            <person name="Ruckert C."/>
        </authorList>
    </citation>
    <scope>NUCLEOTIDE SEQUENCE</scope>
    <source>
        <strain evidence="2">CGMCC 1.15493</strain>
    </source>
</reference>
<dbReference type="InterPro" id="IPR028098">
    <property type="entry name" value="Glyco_trans_4-like_N"/>
</dbReference>
<dbReference type="SUPFAM" id="SSF53756">
    <property type="entry name" value="UDP-Glycosyltransferase/glycogen phosphorylase"/>
    <property type="match status" value="1"/>
</dbReference>
<protein>
    <submittedName>
        <fullName evidence="2">Glycosyl transferase</fullName>
    </submittedName>
</protein>
<proteinExistence type="predicted"/>
<evidence type="ECO:0000259" key="1">
    <source>
        <dbReference type="Pfam" id="PF13579"/>
    </source>
</evidence>
<dbReference type="Pfam" id="PF13579">
    <property type="entry name" value="Glyco_trans_4_4"/>
    <property type="match status" value="1"/>
</dbReference>
<reference evidence="2" key="2">
    <citation type="submission" date="2020-09" db="EMBL/GenBank/DDBJ databases">
        <authorList>
            <person name="Sun Q."/>
            <person name="Zhou Y."/>
        </authorList>
    </citation>
    <scope>NUCLEOTIDE SEQUENCE</scope>
    <source>
        <strain evidence="2">CGMCC 1.15493</strain>
    </source>
</reference>
<keyword evidence="2" id="KW-0808">Transferase</keyword>
<evidence type="ECO:0000313" key="2">
    <source>
        <dbReference type="EMBL" id="GGD31891.1"/>
    </source>
</evidence>
<keyword evidence="3" id="KW-1185">Reference proteome</keyword>
<feature type="domain" description="Glycosyltransferase subfamily 4-like N-terminal" evidence="1">
    <location>
        <begin position="25"/>
        <end position="174"/>
    </location>
</feature>
<dbReference type="Pfam" id="PF13692">
    <property type="entry name" value="Glyco_trans_1_4"/>
    <property type="match status" value="1"/>
</dbReference>
<organism evidence="2 3">
    <name type="scientific">Aureimonas glaciei</name>
    <dbReference type="NCBI Taxonomy" id="1776957"/>
    <lineage>
        <taxon>Bacteria</taxon>
        <taxon>Pseudomonadati</taxon>
        <taxon>Pseudomonadota</taxon>
        <taxon>Alphaproteobacteria</taxon>
        <taxon>Hyphomicrobiales</taxon>
        <taxon>Aurantimonadaceae</taxon>
        <taxon>Aureimonas</taxon>
    </lineage>
</organism>
<gene>
    <name evidence="2" type="ORF">GCM10011335_38690</name>
</gene>